<feature type="region of interest" description="Disordered" evidence="4">
    <location>
        <begin position="37"/>
        <end position="60"/>
    </location>
</feature>
<evidence type="ECO:0000256" key="3">
    <source>
        <dbReference type="ARBA" id="ARBA00022729"/>
    </source>
</evidence>
<dbReference type="EMBL" id="JBHSWU010000013">
    <property type="protein sequence ID" value="MFC6723367.1"/>
    <property type="molecule type" value="Genomic_DNA"/>
</dbReference>
<comment type="caution">
    <text evidence="6">The sequence shown here is derived from an EMBL/GenBank/DDBJ whole genome shotgun (WGS) entry which is preliminary data.</text>
</comment>
<dbReference type="PANTHER" id="PTHR30532:SF1">
    <property type="entry name" value="IRON(3+)-HYDROXAMATE-BINDING PROTEIN FHUD"/>
    <property type="match status" value="1"/>
</dbReference>
<proteinExistence type="predicted"/>
<dbReference type="Gene3D" id="3.40.50.1980">
    <property type="entry name" value="Nitrogenase molybdenum iron protein domain"/>
    <property type="match status" value="2"/>
</dbReference>
<comment type="subcellular location">
    <subcellularLocation>
        <location evidence="1">Cell envelope</location>
    </subcellularLocation>
</comment>
<dbReference type="AlphaFoldDB" id="A0ABD5RX89"/>
<evidence type="ECO:0000256" key="1">
    <source>
        <dbReference type="ARBA" id="ARBA00004196"/>
    </source>
</evidence>
<keyword evidence="3" id="KW-0732">Signal</keyword>
<evidence type="ECO:0000313" key="7">
    <source>
        <dbReference type="Proteomes" id="UP001596328"/>
    </source>
</evidence>
<keyword evidence="2" id="KW-0813">Transport</keyword>
<name>A0ABD5RX89_9EURY</name>
<dbReference type="Proteomes" id="UP001596328">
    <property type="component" value="Unassembled WGS sequence"/>
</dbReference>
<organism evidence="6 7">
    <name type="scientific">Halobium palmae</name>
    <dbReference type="NCBI Taxonomy" id="1776492"/>
    <lineage>
        <taxon>Archaea</taxon>
        <taxon>Methanobacteriati</taxon>
        <taxon>Methanobacteriota</taxon>
        <taxon>Stenosarchaea group</taxon>
        <taxon>Halobacteria</taxon>
        <taxon>Halobacteriales</taxon>
        <taxon>Haloferacaceae</taxon>
        <taxon>Halobium</taxon>
    </lineage>
</organism>
<feature type="compositionally biased region" description="Low complexity" evidence="4">
    <location>
        <begin position="47"/>
        <end position="60"/>
    </location>
</feature>
<dbReference type="Pfam" id="PF01497">
    <property type="entry name" value="Peripla_BP_2"/>
    <property type="match status" value="1"/>
</dbReference>
<gene>
    <name evidence="6" type="ORF">ACFQE1_02935</name>
</gene>
<dbReference type="PROSITE" id="PS51318">
    <property type="entry name" value="TAT"/>
    <property type="match status" value="1"/>
</dbReference>
<protein>
    <submittedName>
        <fullName evidence="6">ABC transporter substrate-binding protein</fullName>
    </submittedName>
</protein>
<reference evidence="6 7" key="1">
    <citation type="journal article" date="2019" name="Int. J. Syst. Evol. Microbiol.">
        <title>The Global Catalogue of Microorganisms (GCM) 10K type strain sequencing project: providing services to taxonomists for standard genome sequencing and annotation.</title>
        <authorList>
            <consortium name="The Broad Institute Genomics Platform"/>
            <consortium name="The Broad Institute Genome Sequencing Center for Infectious Disease"/>
            <person name="Wu L."/>
            <person name="Ma J."/>
        </authorList>
    </citation>
    <scope>NUCLEOTIDE SEQUENCE [LARGE SCALE GENOMIC DNA]</scope>
    <source>
        <strain evidence="6 7">NBRC 111368</strain>
    </source>
</reference>
<evidence type="ECO:0000256" key="4">
    <source>
        <dbReference type="SAM" id="MobiDB-lite"/>
    </source>
</evidence>
<feature type="domain" description="Fe/B12 periplasmic-binding" evidence="5">
    <location>
        <begin position="82"/>
        <end position="377"/>
    </location>
</feature>
<keyword evidence="7" id="KW-1185">Reference proteome</keyword>
<dbReference type="PANTHER" id="PTHR30532">
    <property type="entry name" value="IRON III DICITRATE-BINDING PERIPLASMIC PROTEIN"/>
    <property type="match status" value="1"/>
</dbReference>
<evidence type="ECO:0000259" key="5">
    <source>
        <dbReference type="PROSITE" id="PS50983"/>
    </source>
</evidence>
<accession>A0ABD5RX89</accession>
<dbReference type="InterPro" id="IPR002491">
    <property type="entry name" value="ABC_transptr_periplasmic_BD"/>
</dbReference>
<sequence length="408" mass="44346">MSDNDTNTTEAPTRRDYVKYGGAVVGGGLLAGCSGDGSGASPTVAETGSGATSTAATTDGDSSYEVCMEPHGCTTFSDVPETYVVDGGAWGDMAIGLGVGDGLVGLMYDNLTTAFYEALPGVSVDSDSNRALHDGEYSFDKEVFYELDPDVIHIDPNAAKHYMGFDDGDIEELSENVGPFVGSWALRPEQWDPGYPFYSLYEAFGKLAQVYHREDRFAALRGIYDDLVSRIESATPNDSPTIGYMNGNPAEETFYVHRPAQPGYQGEVQRHLGVEDAFSGQYPDDQNWFEADYEALLNTDPDTILIKSGFGVHDSQGYDSFQEFVDAIADHEVGGQLTAVREGRVFAGGPIEHGPVHSLFIHEGVAKQLYPDVFGELTYETYSSIIDLPLEEQLFDRQRVADIIDGDL</sequence>
<dbReference type="InterPro" id="IPR006311">
    <property type="entry name" value="TAT_signal"/>
</dbReference>
<dbReference type="InterPro" id="IPR051313">
    <property type="entry name" value="Bact_iron-sidero_bind"/>
</dbReference>
<dbReference type="PROSITE" id="PS50983">
    <property type="entry name" value="FE_B12_PBP"/>
    <property type="match status" value="1"/>
</dbReference>
<evidence type="ECO:0000313" key="6">
    <source>
        <dbReference type="EMBL" id="MFC6723367.1"/>
    </source>
</evidence>
<evidence type="ECO:0000256" key="2">
    <source>
        <dbReference type="ARBA" id="ARBA00022448"/>
    </source>
</evidence>
<dbReference type="SUPFAM" id="SSF53807">
    <property type="entry name" value="Helical backbone' metal receptor"/>
    <property type="match status" value="1"/>
</dbReference>